<feature type="transmembrane region" description="Helical" evidence="6">
    <location>
        <begin position="108"/>
        <end position="132"/>
    </location>
</feature>
<feature type="transmembrane region" description="Helical" evidence="6">
    <location>
        <begin position="243"/>
        <end position="263"/>
    </location>
</feature>
<gene>
    <name evidence="8" type="ORF">GCU60_18380</name>
</gene>
<keyword evidence="2" id="KW-1003">Cell membrane</keyword>
<feature type="transmembrane region" description="Helical" evidence="6">
    <location>
        <begin position="275"/>
        <end position="297"/>
    </location>
</feature>
<proteinExistence type="predicted"/>
<dbReference type="AlphaFoldDB" id="A0A6L9W7D4"/>
<dbReference type="GO" id="GO:0006825">
    <property type="term" value="P:copper ion transport"/>
    <property type="evidence" value="ECO:0007669"/>
    <property type="project" value="InterPro"/>
</dbReference>
<dbReference type="PANTHER" id="PTHR34820:SF4">
    <property type="entry name" value="INNER MEMBRANE PROTEIN YEBZ"/>
    <property type="match status" value="1"/>
</dbReference>
<evidence type="ECO:0000256" key="3">
    <source>
        <dbReference type="ARBA" id="ARBA00022692"/>
    </source>
</evidence>
<evidence type="ECO:0000259" key="7">
    <source>
        <dbReference type="Pfam" id="PF05425"/>
    </source>
</evidence>
<keyword evidence="4 6" id="KW-1133">Transmembrane helix</keyword>
<dbReference type="GO" id="GO:0005886">
    <property type="term" value="C:plasma membrane"/>
    <property type="evidence" value="ECO:0007669"/>
    <property type="project" value="UniProtKB-SubCell"/>
</dbReference>
<feature type="transmembrane region" description="Helical" evidence="6">
    <location>
        <begin position="152"/>
        <end position="170"/>
    </location>
</feature>
<evidence type="ECO:0000256" key="2">
    <source>
        <dbReference type="ARBA" id="ARBA00022475"/>
    </source>
</evidence>
<evidence type="ECO:0000256" key="6">
    <source>
        <dbReference type="SAM" id="Phobius"/>
    </source>
</evidence>
<dbReference type="RefSeq" id="WP_163207872.1">
    <property type="nucleotide sequence ID" value="NZ_JAAGWG010000039.1"/>
</dbReference>
<evidence type="ECO:0000256" key="5">
    <source>
        <dbReference type="ARBA" id="ARBA00023136"/>
    </source>
</evidence>
<dbReference type="InterPro" id="IPR008457">
    <property type="entry name" value="Cu-R_CopD_dom"/>
</dbReference>
<feature type="domain" description="Copper resistance protein D" evidence="7">
    <location>
        <begin position="239"/>
        <end position="334"/>
    </location>
</feature>
<comment type="caution">
    <text evidence="8">The sequence shown here is derived from an EMBL/GenBank/DDBJ whole genome shotgun (WGS) entry which is preliminary data.</text>
</comment>
<feature type="transmembrane region" description="Helical" evidence="6">
    <location>
        <begin position="67"/>
        <end position="87"/>
    </location>
</feature>
<keyword evidence="3 6" id="KW-0812">Transmembrane</keyword>
<evidence type="ECO:0000313" key="8">
    <source>
        <dbReference type="EMBL" id="NEK87709.1"/>
    </source>
</evidence>
<dbReference type="Proteomes" id="UP000479241">
    <property type="component" value="Unassembled WGS sequence"/>
</dbReference>
<evidence type="ECO:0000313" key="9">
    <source>
        <dbReference type="Proteomes" id="UP000479241"/>
    </source>
</evidence>
<protein>
    <recommendedName>
        <fullName evidence="7">Copper resistance protein D domain-containing protein</fullName>
    </recommendedName>
</protein>
<reference evidence="8 9" key="1">
    <citation type="submission" date="2019-12" db="EMBL/GenBank/DDBJ databases">
        <title>the WGS of Blastococcus saxobsidens 67B17.</title>
        <authorList>
            <person name="Jiang Z."/>
        </authorList>
    </citation>
    <scope>NUCLEOTIDE SEQUENCE [LARGE SCALE GENOMIC DNA]</scope>
    <source>
        <strain evidence="8 9">67B17</strain>
    </source>
</reference>
<keyword evidence="5 6" id="KW-0472">Membrane</keyword>
<comment type="subcellular location">
    <subcellularLocation>
        <location evidence="1">Cell membrane</location>
        <topology evidence="1">Multi-pass membrane protein</topology>
    </subcellularLocation>
</comment>
<feature type="transmembrane region" description="Helical" evidence="6">
    <location>
        <begin position="208"/>
        <end position="231"/>
    </location>
</feature>
<organism evidence="8 9">
    <name type="scientific">Blastococcus saxobsidens</name>
    <dbReference type="NCBI Taxonomy" id="138336"/>
    <lineage>
        <taxon>Bacteria</taxon>
        <taxon>Bacillati</taxon>
        <taxon>Actinomycetota</taxon>
        <taxon>Actinomycetes</taxon>
        <taxon>Geodermatophilales</taxon>
        <taxon>Geodermatophilaceae</taxon>
        <taxon>Blastococcus</taxon>
    </lineage>
</organism>
<dbReference type="PANTHER" id="PTHR34820">
    <property type="entry name" value="INNER MEMBRANE PROTEIN YEBZ"/>
    <property type="match status" value="1"/>
</dbReference>
<name>A0A6L9W7D4_9ACTN</name>
<evidence type="ECO:0000256" key="4">
    <source>
        <dbReference type="ARBA" id="ARBA00022989"/>
    </source>
</evidence>
<accession>A0A6L9W7D4</accession>
<feature type="transmembrane region" description="Helical" evidence="6">
    <location>
        <begin position="177"/>
        <end position="196"/>
    </location>
</feature>
<dbReference type="InterPro" id="IPR032694">
    <property type="entry name" value="CopC/D"/>
</dbReference>
<dbReference type="Pfam" id="PF05425">
    <property type="entry name" value="CopD"/>
    <property type="match status" value="1"/>
</dbReference>
<dbReference type="EMBL" id="JAAGWG010000039">
    <property type="protein sequence ID" value="NEK87709.1"/>
    <property type="molecule type" value="Genomic_DNA"/>
</dbReference>
<sequence length="364" mass="36993">MAEPRVDESSSPPATARRGLLVLVSSLVAIAVCALTLWAGGAAAVVSVPGIPAPPPVVAWLVPALRLIADASAVLTVGCLLGAVVLVPGDTVLSTAGYRWVRLAGWGALAWSLASLASLPVLLADFLGTGFSAISLRGVWSFVESVEQGRDLAVVAALAAVVAIFARIVWRRVGARVLFLVALIATVPPAFTSHSADEADHDLAVTAVALHVLGVVLWAGGLLALMLAARLTGPARTTAVERFSRLAAPLAVVVAGSGAATAYTRFSSPGQVVDTSYGVVLLAKVVAFVGLLALAAWHRRRTLPELRAGEPRAFLRLAGVEVVLFAATIGLAIGLARTPTPPPVLDAAAAAAEQLLPAAGTAAG</sequence>
<feature type="transmembrane region" description="Helical" evidence="6">
    <location>
        <begin position="20"/>
        <end position="47"/>
    </location>
</feature>
<feature type="transmembrane region" description="Helical" evidence="6">
    <location>
        <begin position="317"/>
        <end position="336"/>
    </location>
</feature>
<evidence type="ECO:0000256" key="1">
    <source>
        <dbReference type="ARBA" id="ARBA00004651"/>
    </source>
</evidence>